<feature type="region of interest" description="Disordered" evidence="21">
    <location>
        <begin position="1486"/>
        <end position="1514"/>
    </location>
</feature>
<evidence type="ECO:0000256" key="13">
    <source>
        <dbReference type="ARBA" id="ARBA00022840"/>
    </source>
</evidence>
<dbReference type="InterPro" id="IPR014808">
    <property type="entry name" value="DNA_replication_fac_Dna2_N"/>
</dbReference>
<feature type="compositionally biased region" description="Low complexity" evidence="21">
    <location>
        <begin position="198"/>
        <end position="208"/>
    </location>
</feature>
<keyword evidence="6" id="KW-0235">DNA replication</keyword>
<evidence type="ECO:0000256" key="15">
    <source>
        <dbReference type="ARBA" id="ARBA00023014"/>
    </source>
</evidence>
<comment type="similarity">
    <text evidence="3">Belongs to the DNA2/NAM7 helicase family.</text>
</comment>
<dbReference type="SUPFAM" id="SSF52540">
    <property type="entry name" value="P-loop containing nucleoside triphosphate hydrolases"/>
    <property type="match status" value="1"/>
</dbReference>
<evidence type="ECO:0000313" key="26">
    <source>
        <dbReference type="Proteomes" id="UP001194696"/>
    </source>
</evidence>
<feature type="region of interest" description="Disordered" evidence="21">
    <location>
        <begin position="316"/>
        <end position="390"/>
    </location>
</feature>
<feature type="region of interest" description="Disordered" evidence="21">
    <location>
        <begin position="185"/>
        <end position="244"/>
    </location>
</feature>
<dbReference type="Gene3D" id="3.90.320.10">
    <property type="match status" value="1"/>
</dbReference>
<evidence type="ECO:0000256" key="14">
    <source>
        <dbReference type="ARBA" id="ARBA00023004"/>
    </source>
</evidence>
<dbReference type="PANTHER" id="PTHR43788">
    <property type="entry name" value="DNA2/NAM7 HELICASE FAMILY MEMBER"/>
    <property type="match status" value="1"/>
</dbReference>
<keyword evidence="16" id="KW-0238">DNA-binding</keyword>
<sequence length="1789" mass="198648">MLNLKRKANALAGGNTSSGQSTSKKTGNVKSGAPTSDSRLSQASQLTPIVLTFQSAICLGGTAVSTAQPKAPAPKPPRRIIIYSDEEEEVPEPQRKPTKASVPLKTIVANRTKSVVPPARAPLKETVPFEKRMPVSLPSSPESAPAIRLEIKEEKSLKIEPTGMEQVKSKSTKYVSVKSELDKTDPIKVEMEPPQGLPTPLLGQTTPQKRILPTTTPPRPENKGSPFRTPTGKSRRSISTIESLGLSPQDSVFWAKTPPSEALKKLERMNTGRSHEEEIASIVGRLYETSSAGAALRSMPRGPKDRIKDMLNTIRGSTAQSDQEPEEDMDRPDPASPTKDLVERHRLQLTARQGFSRHHSAHELGGSVRRRGRTARPMTNLSATNAPVWPVSPTQCRNDVLQMIEQINANMSGSMDSLKTPPRLGAFSNESASNNSTAGLLERPTAADSIARTPLRERISQTQPSPGDFDKFFTDFDMDDNDIAELTQFEQSSTSMSLASAVSTNISISHNSNSAGSVAGKTVSNVRRDFVDMAVGSVLVEDEPERVAAGERCDTVATIATNVDDSFIDDFDDLGDLGDLEDVFDVDDEVQAKPYIETAKYKRYSVQEIYDDVVDSRWPGLCKVLVAQEHKVGVLVRIFLRESWRPTPVSTGDIIHIIAPHVYPKETQELILEDAQGLLIVKPDYLVPTSLLAESFTCIRRPIVDTRARKPDESTIPLVHGTILHELFQLSLRKDDFSLEGMKARIEDLIQAHLNDLCLVNETMETAREAFSQWIPSCQEWARRYLRSTPSNEGTMEEMSNQGSRGETNLVCINKLLDIEENIWSPMFGLKGKIDASIQVVLKTVNNSNAVSGASAQTLVVPFELKTGKKSNVLSHRAQTMLYTLLMTDRYDVNVQWGLLLYLKTGEFIRVPAPRDEIRTILMQRNDMAFHEQAKLTLPPMLQRKQFCGRCFSQSSCTVLHKLLEGGTTETAGIGTLFDEVTDHLNDSHAAFFKHWDRLLSLEQGDVTKFQSQIWSMLSADRQATGNCFSNLILLGNRPKSAIDTADPHDDPMVVSERFAKYRYRFKIGTPFPSTSQQSLSQTLRVGNSLLSSNISVGDPIVLSSEGQHYALAIGQVQDLSLSEVVVGLDRPLQGPPMRLEMYDSERNQSYRGLIEYEGPASSSTSSALSHKGDHHEALSKNNITFRIDKDEMAAGLNRARGNLVQLFRADKDGGDAKRRHLVVDLDQPKFMPVDDYHCDNLSLNDNQKHAIETVLAATDYALILGMPGTGKTTTIAEIIHTLVKRGKSVLLTSYTHSAVDNVLLKLAPEIRTVRLGNKDKIHCDIQKLVPDFSEPPLNTVQGIHFFYEQCQVVGTTCLGIGDPLFTEKRFDYCIVDEASQITLPACIGPIRYADVFVLVGDHNQLPPLVKNVEAKKDGFDISLFKLLSDAHPEAVVSLTYQYRMNKDVMLLSNALVYDNKLQCANEEVANKVLDIPDMEKFRKHCHPKTKQDKQPEPHQQPSDPSILSHPQCPGHSVDAPCWLEQALDPRRSVIFIDTDLVPAHEVQVSNSTQNPTEALFIQQLTEALISGGIVEGDIGIISVLRAQLKILSRLLRSRPLLDIHTVDRYQGKDKECVIVSLVRSNAEQHVGELLKDWRRINVAFTRAKRKLVVFGSRHTLQGSPIFSRFLELMEQQNWIMSLKPMTQYQHADLLHRNPLPHTQSQIPVFTSPRGKSRRGQPYHHLEDVDEENKENVDMLIVTGSTVHADGSVSVVPQPPGSPQRKVFRAKASFALKGMPFTQNILDSL</sequence>
<dbReference type="InterPro" id="IPR041677">
    <property type="entry name" value="DNA2/NAM7_AAA_11"/>
</dbReference>
<evidence type="ECO:0000256" key="19">
    <source>
        <dbReference type="ARBA" id="ARBA00023268"/>
    </source>
</evidence>
<feature type="domain" description="DNA2/NAM7 helicase helicase" evidence="23">
    <location>
        <begin position="1347"/>
        <end position="1411"/>
    </location>
</feature>
<protein>
    <recommendedName>
        <fullName evidence="4">DNA helicase</fullName>
        <ecNumber evidence="4">3.6.4.12</ecNumber>
    </recommendedName>
</protein>
<dbReference type="Proteomes" id="UP001194696">
    <property type="component" value="Unassembled WGS sequence"/>
</dbReference>
<gene>
    <name evidence="25" type="primary">DNA2_2</name>
    <name evidence="25" type="ORF">BGZ96_011591</name>
</gene>
<dbReference type="Pfam" id="PF13086">
    <property type="entry name" value="AAA_11"/>
    <property type="match status" value="2"/>
</dbReference>
<keyword evidence="10" id="KW-0227">DNA damage</keyword>
<reference evidence="25 26" key="1">
    <citation type="journal article" date="2020" name="Fungal Divers.">
        <title>Resolving the Mortierellaceae phylogeny through synthesis of multi-gene phylogenetics and phylogenomics.</title>
        <authorList>
            <person name="Vandepol N."/>
            <person name="Liber J."/>
            <person name="Desiro A."/>
            <person name="Na H."/>
            <person name="Kennedy M."/>
            <person name="Barry K."/>
            <person name="Grigoriev I.V."/>
            <person name="Miller A.N."/>
            <person name="O'Donnell K."/>
            <person name="Stajich J.E."/>
            <person name="Bonito G."/>
        </authorList>
    </citation>
    <scope>NUCLEOTIDE SEQUENCE [LARGE SCALE GENOMIC DNA]</scope>
    <source>
        <strain evidence="25 26">AD045</strain>
    </source>
</reference>
<feature type="domain" description="DNA replication factor Dna2 N-terminal" evidence="22">
    <location>
        <begin position="637"/>
        <end position="840"/>
    </location>
</feature>
<organism evidence="25 26">
    <name type="scientific">Linnemannia gamsii</name>
    <dbReference type="NCBI Taxonomy" id="64522"/>
    <lineage>
        <taxon>Eukaryota</taxon>
        <taxon>Fungi</taxon>
        <taxon>Fungi incertae sedis</taxon>
        <taxon>Mucoromycota</taxon>
        <taxon>Mortierellomycotina</taxon>
        <taxon>Mortierellomycetes</taxon>
        <taxon>Mortierellales</taxon>
        <taxon>Mortierellaceae</taxon>
        <taxon>Linnemannia</taxon>
    </lineage>
</organism>
<evidence type="ECO:0000256" key="7">
    <source>
        <dbReference type="ARBA" id="ARBA00022722"/>
    </source>
</evidence>
<evidence type="ECO:0000256" key="2">
    <source>
        <dbReference type="ARBA" id="ARBA00004123"/>
    </source>
</evidence>
<evidence type="ECO:0000259" key="22">
    <source>
        <dbReference type="Pfam" id="PF08696"/>
    </source>
</evidence>
<dbReference type="EMBL" id="JAAAIM010000820">
    <property type="protein sequence ID" value="KAG0284056.1"/>
    <property type="molecule type" value="Genomic_DNA"/>
</dbReference>
<evidence type="ECO:0000256" key="11">
    <source>
        <dbReference type="ARBA" id="ARBA00022801"/>
    </source>
</evidence>
<dbReference type="Gene3D" id="3.40.50.300">
    <property type="entry name" value="P-loop containing nucleotide triphosphate hydrolases"/>
    <property type="match status" value="3"/>
</dbReference>
<dbReference type="InterPro" id="IPR041679">
    <property type="entry name" value="DNA2/NAM7-like_C"/>
</dbReference>
<feature type="compositionally biased region" description="Polar residues" evidence="21">
    <location>
        <begin position="33"/>
        <end position="42"/>
    </location>
</feature>
<evidence type="ECO:0000256" key="5">
    <source>
        <dbReference type="ARBA" id="ARBA00022485"/>
    </source>
</evidence>
<evidence type="ECO:0000256" key="10">
    <source>
        <dbReference type="ARBA" id="ARBA00022763"/>
    </source>
</evidence>
<dbReference type="PANTHER" id="PTHR43788:SF8">
    <property type="entry name" value="DNA-BINDING PROTEIN SMUBP-2"/>
    <property type="match status" value="1"/>
</dbReference>
<keyword evidence="18" id="KW-0539">Nucleus</keyword>
<keyword evidence="7" id="KW-0540">Nuclease</keyword>
<evidence type="ECO:0000256" key="8">
    <source>
        <dbReference type="ARBA" id="ARBA00022723"/>
    </source>
</evidence>
<comment type="catalytic activity">
    <reaction evidence="20">
        <text>ATP + H2O = ADP + phosphate + H(+)</text>
        <dbReference type="Rhea" id="RHEA:13065"/>
        <dbReference type="ChEBI" id="CHEBI:15377"/>
        <dbReference type="ChEBI" id="CHEBI:15378"/>
        <dbReference type="ChEBI" id="CHEBI:30616"/>
        <dbReference type="ChEBI" id="CHEBI:43474"/>
        <dbReference type="ChEBI" id="CHEBI:456216"/>
        <dbReference type="EC" id="3.6.4.12"/>
    </reaction>
</comment>
<keyword evidence="26" id="KW-1185">Reference proteome</keyword>
<evidence type="ECO:0000259" key="24">
    <source>
        <dbReference type="Pfam" id="PF13087"/>
    </source>
</evidence>
<dbReference type="InterPro" id="IPR050534">
    <property type="entry name" value="Coronavir_polyprotein_1ab"/>
</dbReference>
<name>A0ABQ7JRZ8_9FUNG</name>
<evidence type="ECO:0000313" key="25">
    <source>
        <dbReference type="EMBL" id="KAG0284056.1"/>
    </source>
</evidence>
<feature type="domain" description="DNA2/NAM7 helicase-like C-terminal" evidence="24">
    <location>
        <begin position="1421"/>
        <end position="1658"/>
    </location>
</feature>
<accession>A0ABQ7JRZ8</accession>
<evidence type="ECO:0000256" key="21">
    <source>
        <dbReference type="SAM" id="MobiDB-lite"/>
    </source>
</evidence>
<dbReference type="EC" id="3.6.4.12" evidence="4"/>
<keyword evidence="8" id="KW-0479">Metal-binding</keyword>
<keyword evidence="5" id="KW-0004">4Fe-4S</keyword>
<dbReference type="CDD" id="cd18041">
    <property type="entry name" value="DEXXQc_DNA2"/>
    <property type="match status" value="1"/>
</dbReference>
<evidence type="ECO:0000256" key="6">
    <source>
        <dbReference type="ARBA" id="ARBA00022705"/>
    </source>
</evidence>
<evidence type="ECO:0000256" key="9">
    <source>
        <dbReference type="ARBA" id="ARBA00022741"/>
    </source>
</evidence>
<evidence type="ECO:0000256" key="17">
    <source>
        <dbReference type="ARBA" id="ARBA00023204"/>
    </source>
</evidence>
<evidence type="ECO:0000256" key="1">
    <source>
        <dbReference type="ARBA" id="ARBA00001966"/>
    </source>
</evidence>
<keyword evidence="13" id="KW-0067">ATP-binding</keyword>
<comment type="caution">
    <text evidence="25">The sequence shown here is derived from an EMBL/GenBank/DDBJ whole genome shotgun (WGS) entry which is preliminary data.</text>
</comment>
<proteinExistence type="inferred from homology"/>
<keyword evidence="17" id="KW-0234">DNA repair</keyword>
<dbReference type="CDD" id="cd18808">
    <property type="entry name" value="SF1_C_Upf1"/>
    <property type="match status" value="1"/>
</dbReference>
<keyword evidence="11" id="KW-0378">Hydrolase</keyword>
<keyword evidence="14" id="KW-0408">Iron</keyword>
<keyword evidence="12" id="KW-0347">Helicase</keyword>
<evidence type="ECO:0000256" key="20">
    <source>
        <dbReference type="ARBA" id="ARBA00047995"/>
    </source>
</evidence>
<dbReference type="InterPro" id="IPR027417">
    <property type="entry name" value="P-loop_NTPase"/>
</dbReference>
<evidence type="ECO:0000256" key="4">
    <source>
        <dbReference type="ARBA" id="ARBA00012551"/>
    </source>
</evidence>
<dbReference type="Pfam" id="PF13087">
    <property type="entry name" value="AAA_12"/>
    <property type="match status" value="1"/>
</dbReference>
<evidence type="ECO:0000256" key="12">
    <source>
        <dbReference type="ARBA" id="ARBA00022806"/>
    </source>
</evidence>
<evidence type="ECO:0000256" key="18">
    <source>
        <dbReference type="ARBA" id="ARBA00023242"/>
    </source>
</evidence>
<evidence type="ECO:0000256" key="3">
    <source>
        <dbReference type="ARBA" id="ARBA00007913"/>
    </source>
</evidence>
<feature type="region of interest" description="Disordered" evidence="21">
    <location>
        <begin position="1"/>
        <end position="42"/>
    </location>
</feature>
<feature type="compositionally biased region" description="Low complexity" evidence="21">
    <location>
        <begin position="13"/>
        <end position="28"/>
    </location>
</feature>
<dbReference type="Pfam" id="PF08696">
    <property type="entry name" value="Dna2"/>
    <property type="match status" value="1"/>
</dbReference>
<keyword evidence="19" id="KW-0511">Multifunctional enzyme</keyword>
<comment type="subcellular location">
    <subcellularLocation>
        <location evidence="2">Nucleus</location>
    </subcellularLocation>
</comment>
<dbReference type="InterPro" id="IPR011604">
    <property type="entry name" value="PDDEXK-like_dom_sf"/>
</dbReference>
<feature type="domain" description="DNA2/NAM7 helicase helicase" evidence="23">
    <location>
        <begin position="1244"/>
        <end position="1328"/>
    </location>
</feature>
<evidence type="ECO:0000256" key="16">
    <source>
        <dbReference type="ARBA" id="ARBA00023125"/>
    </source>
</evidence>
<dbReference type="InterPro" id="IPR026851">
    <property type="entry name" value="Dna2/JHS1_DEXXQ-box"/>
</dbReference>
<keyword evidence="9" id="KW-0547">Nucleotide-binding</keyword>
<dbReference type="CDD" id="cd22318">
    <property type="entry name" value="DNA2_N-like"/>
    <property type="match status" value="1"/>
</dbReference>
<keyword evidence="15" id="KW-0411">Iron-sulfur</keyword>
<evidence type="ECO:0000259" key="23">
    <source>
        <dbReference type="Pfam" id="PF13086"/>
    </source>
</evidence>
<comment type="cofactor">
    <cofactor evidence="1">
        <name>[4Fe-4S] cluster</name>
        <dbReference type="ChEBI" id="CHEBI:49883"/>
    </cofactor>
</comment>
<dbReference type="InterPro" id="IPR047187">
    <property type="entry name" value="SF1_C_Upf1"/>
</dbReference>